<dbReference type="CDD" id="cd04764">
    <property type="entry name" value="HTH_MlrA-like_sg1"/>
    <property type="match status" value="1"/>
</dbReference>
<dbReference type="RefSeq" id="WP_132091987.1">
    <property type="nucleotide sequence ID" value="NZ_JANKAQ010000009.1"/>
</dbReference>
<name>A0A4R2LBD6_9FIRM</name>
<evidence type="ECO:0000259" key="3">
    <source>
        <dbReference type="PROSITE" id="PS50937"/>
    </source>
</evidence>
<dbReference type="SMART" id="SM00422">
    <property type="entry name" value="HTH_MERR"/>
    <property type="match status" value="1"/>
</dbReference>
<dbReference type="GO" id="GO:0003677">
    <property type="term" value="F:DNA binding"/>
    <property type="evidence" value="ECO:0007669"/>
    <property type="project" value="UniProtKB-KW"/>
</dbReference>
<feature type="compositionally biased region" description="Basic and acidic residues" evidence="2">
    <location>
        <begin position="96"/>
        <end position="129"/>
    </location>
</feature>
<dbReference type="OrthoDB" id="9811174at2"/>
<dbReference type="Gene3D" id="1.10.1660.10">
    <property type="match status" value="1"/>
</dbReference>
<dbReference type="GO" id="GO:0003700">
    <property type="term" value="F:DNA-binding transcription factor activity"/>
    <property type="evidence" value="ECO:0007669"/>
    <property type="project" value="InterPro"/>
</dbReference>
<dbReference type="InterPro" id="IPR047057">
    <property type="entry name" value="MerR_fam"/>
</dbReference>
<dbReference type="InterPro" id="IPR000551">
    <property type="entry name" value="MerR-type_HTH_dom"/>
</dbReference>
<dbReference type="PANTHER" id="PTHR30204">
    <property type="entry name" value="REDOX-CYCLING DRUG-SENSING TRANSCRIPTIONAL ACTIVATOR SOXR"/>
    <property type="match status" value="1"/>
</dbReference>
<dbReference type="InterPro" id="IPR009061">
    <property type="entry name" value="DNA-bd_dom_put_sf"/>
</dbReference>
<reference evidence="4 5" key="1">
    <citation type="submission" date="2019-03" db="EMBL/GenBank/DDBJ databases">
        <title>Genomic Encyclopedia of Type Strains, Phase IV (KMG-IV): sequencing the most valuable type-strain genomes for metagenomic binning, comparative biology and taxonomic classification.</title>
        <authorList>
            <person name="Goeker M."/>
        </authorList>
    </citation>
    <scope>NUCLEOTIDE SEQUENCE [LARGE SCALE GENOMIC DNA]</scope>
    <source>
        <strain evidence="4 5">DSM 28559</strain>
    </source>
</reference>
<dbReference type="EMBL" id="SLXA01000008">
    <property type="protein sequence ID" value="TCO84285.1"/>
    <property type="molecule type" value="Genomic_DNA"/>
</dbReference>
<proteinExistence type="predicted"/>
<accession>A0A4R2LBD6</accession>
<gene>
    <name evidence="4" type="ORF">EV212_10843</name>
</gene>
<comment type="caution">
    <text evidence="4">The sequence shown here is derived from an EMBL/GenBank/DDBJ whole genome shotgun (WGS) entry which is preliminary data.</text>
</comment>
<dbReference type="SUPFAM" id="SSF46955">
    <property type="entry name" value="Putative DNA-binding domain"/>
    <property type="match status" value="1"/>
</dbReference>
<dbReference type="Proteomes" id="UP000295711">
    <property type="component" value="Unassembled WGS sequence"/>
</dbReference>
<dbReference type="Pfam" id="PF13411">
    <property type="entry name" value="MerR_1"/>
    <property type="match status" value="1"/>
</dbReference>
<evidence type="ECO:0000256" key="2">
    <source>
        <dbReference type="SAM" id="MobiDB-lite"/>
    </source>
</evidence>
<evidence type="ECO:0000313" key="4">
    <source>
        <dbReference type="EMBL" id="TCO84285.1"/>
    </source>
</evidence>
<feature type="domain" description="HTH merR-type" evidence="3">
    <location>
        <begin position="5"/>
        <end position="73"/>
    </location>
</feature>
<dbReference type="PROSITE" id="PS50937">
    <property type="entry name" value="HTH_MERR_2"/>
    <property type="match status" value="1"/>
</dbReference>
<keyword evidence="5" id="KW-1185">Reference proteome</keyword>
<evidence type="ECO:0000313" key="5">
    <source>
        <dbReference type="Proteomes" id="UP000295711"/>
    </source>
</evidence>
<dbReference type="AlphaFoldDB" id="A0A4R2LBD6"/>
<protein>
    <submittedName>
        <fullName evidence="4">DNA-binding transcriptional MerR regulator</fullName>
    </submittedName>
</protein>
<evidence type="ECO:0000256" key="1">
    <source>
        <dbReference type="ARBA" id="ARBA00023125"/>
    </source>
</evidence>
<sequence>MEEMRYTISDAAKMVKVESHVLRYWEDELSLDIPRNEMGHRYYTQREIDVFCQIRALKDRGFQLKAIKDVLEIMFEEEKETKIISLNNVRQNFGESEGKSKKVEEKTQRTEEKVQKTEEKVQNSEEKTAKEKVTELAKVEETEKPVAVTVSPAEKMSHFKYIMDGIVSQALQANNLKLEESIARQVTERLMREMDVMEQEREQREEMRFRKLDEAIRGRQRGYQEAAAAKLPPYTPTKMHKRHFSLFRR</sequence>
<organism evidence="4 5">
    <name type="scientific">Frisingicoccus caecimuris</name>
    <dbReference type="NCBI Taxonomy" id="1796636"/>
    <lineage>
        <taxon>Bacteria</taxon>
        <taxon>Bacillati</taxon>
        <taxon>Bacillota</taxon>
        <taxon>Clostridia</taxon>
        <taxon>Lachnospirales</taxon>
        <taxon>Lachnospiraceae</taxon>
        <taxon>Frisingicoccus</taxon>
    </lineage>
</organism>
<keyword evidence="1 4" id="KW-0238">DNA-binding</keyword>
<dbReference type="PANTHER" id="PTHR30204:SF15">
    <property type="entry name" value="BLL5018 PROTEIN"/>
    <property type="match status" value="1"/>
</dbReference>
<feature type="region of interest" description="Disordered" evidence="2">
    <location>
        <begin position="95"/>
        <end position="129"/>
    </location>
</feature>